<name>A0A0G0T6M7_9BACT</name>
<dbReference type="EMBL" id="LBZM01000003">
    <property type="protein sequence ID" value="KKR72649.1"/>
    <property type="molecule type" value="Genomic_DNA"/>
</dbReference>
<protein>
    <recommendedName>
        <fullName evidence="3">Ribbon-helix-helix protein CopG domain-containing protein</fullName>
    </recommendedName>
</protein>
<evidence type="ECO:0008006" key="3">
    <source>
        <dbReference type="Google" id="ProtNLM"/>
    </source>
</evidence>
<sequence length="96" mass="11179">MLKTYLYIPEQLHKQIQTLVKQYKKSKAEIIRTALAKGLKELNMHSNSGAEVLLKLADLGKKYKMKGPKDSARRIDELLWDKDWSKDDEQTTKSRC</sequence>
<accession>A0A0G0T6M7</accession>
<comment type="caution">
    <text evidence="1">The sequence shown here is derived from an EMBL/GenBank/DDBJ whole genome shotgun (WGS) entry which is preliminary data.</text>
</comment>
<evidence type="ECO:0000313" key="1">
    <source>
        <dbReference type="EMBL" id="KKR72649.1"/>
    </source>
</evidence>
<evidence type="ECO:0000313" key="2">
    <source>
        <dbReference type="Proteomes" id="UP000034664"/>
    </source>
</evidence>
<reference evidence="1 2" key="1">
    <citation type="journal article" date="2015" name="Nature">
        <title>rRNA introns, odd ribosomes, and small enigmatic genomes across a large radiation of phyla.</title>
        <authorList>
            <person name="Brown C.T."/>
            <person name="Hug L.A."/>
            <person name="Thomas B.C."/>
            <person name="Sharon I."/>
            <person name="Castelle C.J."/>
            <person name="Singh A."/>
            <person name="Wilkins M.J."/>
            <person name="Williams K.H."/>
            <person name="Banfield J.F."/>
        </authorList>
    </citation>
    <scope>NUCLEOTIDE SEQUENCE [LARGE SCALE GENOMIC DNA]</scope>
</reference>
<proteinExistence type="predicted"/>
<organism evidence="1 2">
    <name type="scientific">Candidatus Roizmanbacteria bacterium GW2011_GWB1_40_7</name>
    <dbReference type="NCBI Taxonomy" id="1618482"/>
    <lineage>
        <taxon>Bacteria</taxon>
        <taxon>Candidatus Roizmaniibacteriota</taxon>
    </lineage>
</organism>
<gene>
    <name evidence="1" type="ORF">UU14_C0003G0012</name>
</gene>
<dbReference type="AlphaFoldDB" id="A0A0G0T6M7"/>
<dbReference type="Proteomes" id="UP000034664">
    <property type="component" value="Unassembled WGS sequence"/>
</dbReference>